<evidence type="ECO:0000313" key="1">
    <source>
        <dbReference type="EnsemblMetazoa" id="AFAF011821-PA"/>
    </source>
</evidence>
<sequence>MDSALRIRHGLSWWGRILLVVVSGRRTLIDRHRIATGSDGSASGVSARTSGRFIFRKQSTETFVVDQIACIEQPTEPTGSTASSSTCRRSDAEPLVDIRTDLLLDRVRDGILDTA</sequence>
<keyword evidence="2" id="KW-1185">Reference proteome</keyword>
<dbReference type="EnsemblMetazoa" id="AFAF011821-RA">
    <property type="protein sequence ID" value="AFAF011821-PA"/>
    <property type="gene ID" value="AFAF011821"/>
</dbReference>
<dbReference type="EMBL" id="AXCN02000557">
    <property type="status" value="NOT_ANNOTATED_CDS"/>
    <property type="molecule type" value="Genomic_DNA"/>
</dbReference>
<accession>A0A182QK10</accession>
<name>A0A182QK10_9DIPT</name>
<reference evidence="2" key="1">
    <citation type="submission" date="2014-01" db="EMBL/GenBank/DDBJ databases">
        <title>The Genome Sequence of Anopheles farauti FAR1 (V2).</title>
        <authorList>
            <consortium name="The Broad Institute Genomics Platform"/>
            <person name="Neafsey D.E."/>
            <person name="Besansky N."/>
            <person name="Howell P."/>
            <person name="Walton C."/>
            <person name="Young S.K."/>
            <person name="Zeng Q."/>
            <person name="Gargeya S."/>
            <person name="Fitzgerald M."/>
            <person name="Haas B."/>
            <person name="Abouelleil A."/>
            <person name="Allen A.W."/>
            <person name="Alvarado L."/>
            <person name="Arachchi H.M."/>
            <person name="Berlin A.M."/>
            <person name="Chapman S.B."/>
            <person name="Gainer-Dewar J."/>
            <person name="Goldberg J."/>
            <person name="Griggs A."/>
            <person name="Gujja S."/>
            <person name="Hansen M."/>
            <person name="Howarth C."/>
            <person name="Imamovic A."/>
            <person name="Ireland A."/>
            <person name="Larimer J."/>
            <person name="McCowan C."/>
            <person name="Murphy C."/>
            <person name="Pearson M."/>
            <person name="Poon T.W."/>
            <person name="Priest M."/>
            <person name="Roberts A."/>
            <person name="Saif S."/>
            <person name="Shea T."/>
            <person name="Sisk P."/>
            <person name="Sykes S."/>
            <person name="Wortman J."/>
            <person name="Nusbaum C."/>
            <person name="Birren B."/>
        </authorList>
    </citation>
    <scope>NUCLEOTIDE SEQUENCE [LARGE SCALE GENOMIC DNA]</scope>
    <source>
        <strain evidence="2">FAR1</strain>
    </source>
</reference>
<dbReference type="Proteomes" id="UP000075886">
    <property type="component" value="Unassembled WGS sequence"/>
</dbReference>
<dbReference type="VEuPathDB" id="VectorBase:AFAF011821"/>
<evidence type="ECO:0000313" key="2">
    <source>
        <dbReference type="Proteomes" id="UP000075886"/>
    </source>
</evidence>
<protein>
    <submittedName>
        <fullName evidence="1">Uncharacterized protein</fullName>
    </submittedName>
</protein>
<proteinExistence type="predicted"/>
<dbReference type="AlphaFoldDB" id="A0A182QK10"/>
<organism evidence="1 2">
    <name type="scientific">Anopheles farauti</name>
    <dbReference type="NCBI Taxonomy" id="69004"/>
    <lineage>
        <taxon>Eukaryota</taxon>
        <taxon>Metazoa</taxon>
        <taxon>Ecdysozoa</taxon>
        <taxon>Arthropoda</taxon>
        <taxon>Hexapoda</taxon>
        <taxon>Insecta</taxon>
        <taxon>Pterygota</taxon>
        <taxon>Neoptera</taxon>
        <taxon>Endopterygota</taxon>
        <taxon>Diptera</taxon>
        <taxon>Nematocera</taxon>
        <taxon>Culicoidea</taxon>
        <taxon>Culicidae</taxon>
        <taxon>Anophelinae</taxon>
        <taxon>Anopheles</taxon>
    </lineage>
</organism>
<reference evidence="1" key="2">
    <citation type="submission" date="2020-05" db="UniProtKB">
        <authorList>
            <consortium name="EnsemblMetazoa"/>
        </authorList>
    </citation>
    <scope>IDENTIFICATION</scope>
    <source>
        <strain evidence="1">FAR1</strain>
    </source>
</reference>